<proteinExistence type="predicted"/>
<feature type="non-terminal residue" evidence="1">
    <location>
        <position position="168"/>
    </location>
</feature>
<sequence length="168" mass="19259">MIVDGSVSSNKTDFLVEKYCTLLNSGVDASRILVLVQNSNLKNNFINKTLEKLQIDSLEKLQVYSFFGLVYNTIIDNWAFIENGNPFKNNPKILPNLAGLEVSQFILKDILKKIPFKGYNSKKSLLHQLFRRYALIVQNNLTDEDVEWRSRVLDEGFGEDAKITLKQL</sequence>
<dbReference type="EMBL" id="JADIND010000080">
    <property type="protein sequence ID" value="MBO8430470.1"/>
    <property type="molecule type" value="Genomic_DNA"/>
</dbReference>
<organism evidence="1 2">
    <name type="scientific">Candidatus Scatousia excrementipullorum</name>
    <dbReference type="NCBI Taxonomy" id="2840936"/>
    <lineage>
        <taxon>Bacteria</taxon>
        <taxon>Candidatus Scatousia</taxon>
    </lineage>
</organism>
<accession>A0A9D9DPL7</accession>
<reference evidence="1" key="1">
    <citation type="submission" date="2020-10" db="EMBL/GenBank/DDBJ databases">
        <authorList>
            <person name="Gilroy R."/>
        </authorList>
    </citation>
    <scope>NUCLEOTIDE SEQUENCE</scope>
    <source>
        <strain evidence="1">10192</strain>
    </source>
</reference>
<dbReference type="AlphaFoldDB" id="A0A9D9DPL7"/>
<comment type="caution">
    <text evidence="1">The sequence shown here is derived from an EMBL/GenBank/DDBJ whole genome shotgun (WGS) entry which is preliminary data.</text>
</comment>
<gene>
    <name evidence="1" type="ORF">IAC76_03715</name>
</gene>
<protein>
    <submittedName>
        <fullName evidence="1">Uncharacterized protein</fullName>
    </submittedName>
</protein>
<evidence type="ECO:0000313" key="1">
    <source>
        <dbReference type="EMBL" id="MBO8430470.1"/>
    </source>
</evidence>
<reference evidence="1" key="2">
    <citation type="journal article" date="2021" name="PeerJ">
        <title>Extensive microbial diversity within the chicken gut microbiome revealed by metagenomics and culture.</title>
        <authorList>
            <person name="Gilroy R."/>
            <person name="Ravi A."/>
            <person name="Getino M."/>
            <person name="Pursley I."/>
            <person name="Horton D.L."/>
            <person name="Alikhan N.F."/>
            <person name="Baker D."/>
            <person name="Gharbi K."/>
            <person name="Hall N."/>
            <person name="Watson M."/>
            <person name="Adriaenssens E.M."/>
            <person name="Foster-Nyarko E."/>
            <person name="Jarju S."/>
            <person name="Secka A."/>
            <person name="Antonio M."/>
            <person name="Oren A."/>
            <person name="Chaudhuri R.R."/>
            <person name="La Ragione R."/>
            <person name="Hildebrand F."/>
            <person name="Pallen M.J."/>
        </authorList>
    </citation>
    <scope>NUCLEOTIDE SEQUENCE</scope>
    <source>
        <strain evidence="1">10192</strain>
    </source>
</reference>
<name>A0A9D9DPL7_9BACT</name>
<evidence type="ECO:0000313" key="2">
    <source>
        <dbReference type="Proteomes" id="UP000823632"/>
    </source>
</evidence>
<dbReference type="Proteomes" id="UP000823632">
    <property type="component" value="Unassembled WGS sequence"/>
</dbReference>